<gene>
    <name evidence="19" type="primary">Rh7-like</name>
</gene>
<feature type="transmembrane region" description="Helical" evidence="15">
    <location>
        <begin position="162"/>
        <end position="187"/>
    </location>
</feature>
<dbReference type="SUPFAM" id="SSF81321">
    <property type="entry name" value="Family A G protein-coupled receptor-like"/>
    <property type="match status" value="1"/>
</dbReference>
<dbReference type="SMART" id="SM01381">
    <property type="entry name" value="7TM_GPCR_Srsx"/>
    <property type="match status" value="1"/>
</dbReference>
<dbReference type="PANTHER" id="PTHR24240">
    <property type="entry name" value="OPSIN"/>
    <property type="match status" value="1"/>
</dbReference>
<proteinExistence type="evidence at transcript level"/>
<evidence type="ECO:0000256" key="16">
    <source>
        <dbReference type="SAM" id="MobiDB-lite"/>
    </source>
</evidence>
<evidence type="ECO:0000256" key="6">
    <source>
        <dbReference type="ARBA" id="ARBA00022989"/>
    </source>
</evidence>
<dbReference type="InterPro" id="IPR050125">
    <property type="entry name" value="GPCR_opsins"/>
</dbReference>
<dbReference type="InterPro" id="IPR000276">
    <property type="entry name" value="GPCR_Rhodpsn"/>
</dbReference>
<keyword evidence="13 15" id="KW-0807">Transducer</keyword>
<keyword evidence="12" id="KW-0325">Glycoprotein</keyword>
<dbReference type="GO" id="GO:0016020">
    <property type="term" value="C:membrane"/>
    <property type="evidence" value="ECO:0007669"/>
    <property type="project" value="UniProtKB-SubCell"/>
</dbReference>
<dbReference type="PRINTS" id="PR00237">
    <property type="entry name" value="GPCRRHODOPSN"/>
</dbReference>
<keyword evidence="17" id="KW-0732">Signal</keyword>
<evidence type="ECO:0000256" key="2">
    <source>
        <dbReference type="ARBA" id="ARBA00022543"/>
    </source>
</evidence>
<dbReference type="CDD" id="cd15079">
    <property type="entry name" value="7tmA_photoreceptors_insect"/>
    <property type="match status" value="1"/>
</dbReference>
<keyword evidence="14" id="KW-0844">Vision</keyword>
<feature type="transmembrane region" description="Helical" evidence="15">
    <location>
        <begin position="239"/>
        <end position="257"/>
    </location>
</feature>
<keyword evidence="3 15" id="KW-0716">Sensory transduction</keyword>
<evidence type="ECO:0000313" key="19">
    <source>
        <dbReference type="EMBL" id="BAQ54908.1"/>
    </source>
</evidence>
<protein>
    <submittedName>
        <fullName evidence="19">Rh7-like protein</fullName>
    </submittedName>
</protein>
<feature type="compositionally biased region" description="Basic and acidic residues" evidence="16">
    <location>
        <begin position="480"/>
        <end position="490"/>
    </location>
</feature>
<evidence type="ECO:0000256" key="5">
    <source>
        <dbReference type="ARBA" id="ARBA00022925"/>
    </source>
</evidence>
<dbReference type="InterPro" id="IPR017452">
    <property type="entry name" value="GPCR_Rhodpsn_7TM"/>
</dbReference>
<accession>A0A0C6FZE9</accession>
<comment type="similarity">
    <text evidence="15">Belongs to the G-protein coupled receptor 1 family. Opsin subfamily.</text>
</comment>
<evidence type="ECO:0000259" key="18">
    <source>
        <dbReference type="PROSITE" id="PS50262"/>
    </source>
</evidence>
<dbReference type="Gene3D" id="1.20.1070.10">
    <property type="entry name" value="Rhodopsin 7-helix transmembrane proteins"/>
    <property type="match status" value="1"/>
</dbReference>
<dbReference type="PROSITE" id="PS00238">
    <property type="entry name" value="OPSIN"/>
    <property type="match status" value="1"/>
</dbReference>
<feature type="transmembrane region" description="Helical" evidence="15">
    <location>
        <begin position="278"/>
        <end position="298"/>
    </location>
</feature>
<keyword evidence="6 15" id="KW-1133">Transmembrane helix</keyword>
<comment type="subcellular location">
    <subcellularLocation>
        <location evidence="1 15">Membrane</location>
        <topology evidence="1 15">Multi-pass membrane protein</topology>
    </subcellularLocation>
</comment>
<organism evidence="19">
    <name type="scientific">Ischnura asiatica</name>
    <dbReference type="NCBI Taxonomy" id="107828"/>
    <lineage>
        <taxon>Eukaryota</taxon>
        <taxon>Metazoa</taxon>
        <taxon>Ecdysozoa</taxon>
        <taxon>Arthropoda</taxon>
        <taxon>Hexapoda</taxon>
        <taxon>Insecta</taxon>
        <taxon>Pterygota</taxon>
        <taxon>Palaeoptera</taxon>
        <taxon>Odonata</taxon>
        <taxon>Zygoptera</taxon>
        <taxon>Coenagrionidae</taxon>
        <taxon>Ischnura</taxon>
    </lineage>
</organism>
<dbReference type="GO" id="GO:0007602">
    <property type="term" value="P:phototransduction"/>
    <property type="evidence" value="ECO:0007669"/>
    <property type="project" value="UniProtKB-KW"/>
</dbReference>
<evidence type="ECO:0000256" key="10">
    <source>
        <dbReference type="ARBA" id="ARBA00023157"/>
    </source>
</evidence>
<feature type="region of interest" description="Disordered" evidence="16">
    <location>
        <begin position="480"/>
        <end position="505"/>
    </location>
</feature>
<evidence type="ECO:0000256" key="13">
    <source>
        <dbReference type="ARBA" id="ARBA00023224"/>
    </source>
</evidence>
<dbReference type="PROSITE" id="PS00237">
    <property type="entry name" value="G_PROTEIN_RECEP_F1_1"/>
    <property type="match status" value="1"/>
</dbReference>
<feature type="chain" id="PRO_5002189651" evidence="17">
    <location>
        <begin position="18"/>
        <end position="611"/>
    </location>
</feature>
<evidence type="ECO:0000256" key="17">
    <source>
        <dbReference type="SAM" id="SignalP"/>
    </source>
</evidence>
<keyword evidence="5 15" id="KW-0681">Retinal protein</keyword>
<keyword evidence="11 15" id="KW-0675">Receptor</keyword>
<keyword evidence="9 15" id="KW-0472">Membrane</keyword>
<dbReference type="Pfam" id="PF00001">
    <property type="entry name" value="7tm_1"/>
    <property type="match status" value="1"/>
</dbReference>
<dbReference type="FunFam" id="1.20.1070.10:FF:000044">
    <property type="entry name" value="Opsin, ultraviolet-sensitive"/>
    <property type="match status" value="1"/>
</dbReference>
<dbReference type="GO" id="GO:0009881">
    <property type="term" value="F:photoreceptor activity"/>
    <property type="evidence" value="ECO:0007669"/>
    <property type="project" value="UniProtKB-KW"/>
</dbReference>
<evidence type="ECO:0000256" key="7">
    <source>
        <dbReference type="ARBA" id="ARBA00022991"/>
    </source>
</evidence>
<dbReference type="PRINTS" id="PR00577">
    <property type="entry name" value="OPSINRH3RH4"/>
</dbReference>
<feature type="transmembrane region" description="Helical" evidence="15">
    <location>
        <begin position="427"/>
        <end position="448"/>
    </location>
</feature>
<dbReference type="GO" id="GO:0007601">
    <property type="term" value="P:visual perception"/>
    <property type="evidence" value="ECO:0007669"/>
    <property type="project" value="UniProtKB-KW"/>
</dbReference>
<feature type="transmembrane region" description="Helical" evidence="15">
    <location>
        <begin position="387"/>
        <end position="407"/>
    </location>
</feature>
<dbReference type="InterPro" id="IPR027430">
    <property type="entry name" value="Retinal_BS"/>
</dbReference>
<sequence length="611" mass="68009">MFARMCVFVASALFASATRNESVLPEELTSLDENILTLAFSFEGNGTAEGDLDESKTLVVGLSEQREEPQAANETLDTAETFIGPREEPLEVPRGVADRSAVIVPAPSNLSDREEINRAVRELFKSRWPTQLWKDHGTYTDEYLLLINPHWLQFPPPSQISYYVLAVLYTILMTLGVSGNCLVIFMFCRCKSLRTPANILVMNLAISDSLMMLKMPAFIYNCIYLGPALGNIGCQVYGFLGGLTGTTSIATLAAIALDRYFVVLYPLEPLKVPTRARARVCVLLAWAYGAIFSSMPLFGLNRYVPEGYLTSCSFDYLTDDEVSRTFIVVFFVAAWVIPFALISFCYAAICRAVALAANYSSSNTVRKLSNSNNASSRREQQRRRTEIRLAIVVLAVVALWFVSWTPYATVALLGFSGNQQLITPLVSMIPALFCKMASCVDPFVYAITHPRFRKEFARRFPFCGGSGALRKGSAEKIARKISMKRRETSKDKRKKHGDKEEGMSVSEEEVVMVDMRGSSIVDNSDFTSTSGDRRNGDWLSDGPWTTDGRLYRSFPAPGIRHPFGSWIPKAKKNSEGKNIGSQNSEVFSMPMRDPKAMNEIIIRSDIEPTTV</sequence>
<keyword evidence="2 15" id="KW-0600">Photoreceptor protein</keyword>
<feature type="domain" description="G-protein coupled receptors family 1 profile" evidence="18">
    <location>
        <begin position="179"/>
        <end position="445"/>
    </location>
</feature>
<keyword evidence="4 15" id="KW-0812">Transmembrane</keyword>
<evidence type="ECO:0000256" key="11">
    <source>
        <dbReference type="ARBA" id="ARBA00023170"/>
    </source>
</evidence>
<keyword evidence="7 15" id="KW-0157">Chromophore</keyword>
<feature type="signal peptide" evidence="17">
    <location>
        <begin position="1"/>
        <end position="17"/>
    </location>
</feature>
<evidence type="ECO:0000256" key="9">
    <source>
        <dbReference type="ARBA" id="ARBA00023136"/>
    </source>
</evidence>
<evidence type="ECO:0000256" key="14">
    <source>
        <dbReference type="ARBA" id="ARBA00023305"/>
    </source>
</evidence>
<keyword evidence="8 15" id="KW-0297">G-protein coupled receptor</keyword>
<evidence type="ECO:0000256" key="12">
    <source>
        <dbReference type="ARBA" id="ARBA00023180"/>
    </source>
</evidence>
<evidence type="ECO:0000256" key="8">
    <source>
        <dbReference type="ARBA" id="ARBA00023040"/>
    </source>
</evidence>
<evidence type="ECO:0000256" key="15">
    <source>
        <dbReference type="RuleBase" id="RU004951"/>
    </source>
</evidence>
<evidence type="ECO:0000256" key="1">
    <source>
        <dbReference type="ARBA" id="ARBA00004141"/>
    </source>
</evidence>
<keyword evidence="10" id="KW-1015">Disulfide bond</keyword>
<evidence type="ECO:0000256" key="4">
    <source>
        <dbReference type="ARBA" id="ARBA00022692"/>
    </source>
</evidence>
<reference evidence="19" key="1">
    <citation type="journal article" date="2015" name="Proc. Natl. Acad. Sci. U.S.A.">
        <title>Extraordinary diversity of visual opsin genes in dragonflies.</title>
        <authorList>
            <person name="Futahashi R."/>
            <person name="Kawahara-Miki R."/>
            <person name="Kinoshita M."/>
            <person name="Yoshitake K."/>
            <person name="Yajima S."/>
            <person name="Arikawa K."/>
            <person name="Fukatsu T."/>
        </authorList>
    </citation>
    <scope>NUCLEOTIDE SEQUENCE</scope>
</reference>
<dbReference type="PROSITE" id="PS50262">
    <property type="entry name" value="G_PROTEIN_RECEP_F1_2"/>
    <property type="match status" value="1"/>
</dbReference>
<dbReference type="PRINTS" id="PR00238">
    <property type="entry name" value="OPSIN"/>
</dbReference>
<dbReference type="EMBL" id="LC009260">
    <property type="protein sequence ID" value="BAQ54908.1"/>
    <property type="molecule type" value="mRNA"/>
</dbReference>
<name>A0A0C6FZE9_9ODON</name>
<dbReference type="GO" id="GO:0004930">
    <property type="term" value="F:G protein-coupled receptor activity"/>
    <property type="evidence" value="ECO:0007669"/>
    <property type="project" value="UniProtKB-KW"/>
</dbReference>
<dbReference type="InterPro" id="IPR001760">
    <property type="entry name" value="Opsin"/>
</dbReference>
<feature type="transmembrane region" description="Helical" evidence="15">
    <location>
        <begin position="326"/>
        <end position="349"/>
    </location>
</feature>
<dbReference type="AlphaFoldDB" id="A0A0C6FZE9"/>
<feature type="transmembrane region" description="Helical" evidence="15">
    <location>
        <begin position="199"/>
        <end position="219"/>
    </location>
</feature>
<evidence type="ECO:0000256" key="3">
    <source>
        <dbReference type="ARBA" id="ARBA00022606"/>
    </source>
</evidence>